<feature type="domain" description="Peptidase M48" evidence="10">
    <location>
        <begin position="196"/>
        <end position="395"/>
    </location>
</feature>
<keyword evidence="4 7" id="KW-0862">Zinc</keyword>
<name>A0A5R8XYX6_9BACT</name>
<keyword evidence="1 8" id="KW-0645">Protease</keyword>
<reference evidence="12 13" key="1">
    <citation type="submission" date="2019-05" db="EMBL/GenBank/DDBJ databases">
        <title>Arcobacter sp. nov., isolated from sea sediment.</title>
        <authorList>
            <person name="Kim W."/>
        </authorList>
    </citation>
    <scope>NUCLEOTIDE SEQUENCE [LARGE SCALE GENOMIC DNA]</scope>
    <source>
        <strain evidence="12 13">CAU 1517</strain>
    </source>
</reference>
<evidence type="ECO:0000256" key="6">
    <source>
        <dbReference type="PIRSR" id="PIRSR627057-1"/>
    </source>
</evidence>
<comment type="similarity">
    <text evidence="8">Belongs to the peptidase M48 family.</text>
</comment>
<feature type="binding site" evidence="7">
    <location>
        <position position="266"/>
    </location>
    <ligand>
        <name>Zn(2+)</name>
        <dbReference type="ChEBI" id="CHEBI:29105"/>
        <note>catalytic</note>
    </ligand>
</feature>
<proteinExistence type="inferred from homology"/>
<feature type="transmembrane region" description="Helical" evidence="9">
    <location>
        <begin position="56"/>
        <end position="74"/>
    </location>
</feature>
<keyword evidence="9" id="KW-0472">Membrane</keyword>
<evidence type="ECO:0000256" key="1">
    <source>
        <dbReference type="ARBA" id="ARBA00022670"/>
    </source>
</evidence>
<evidence type="ECO:0000256" key="5">
    <source>
        <dbReference type="ARBA" id="ARBA00023049"/>
    </source>
</evidence>
<evidence type="ECO:0000256" key="8">
    <source>
        <dbReference type="RuleBase" id="RU003983"/>
    </source>
</evidence>
<dbReference type="EMBL" id="VANU01000006">
    <property type="protein sequence ID" value="TLP36308.1"/>
    <property type="molecule type" value="Genomic_DNA"/>
</dbReference>
<dbReference type="Pfam" id="PF01435">
    <property type="entry name" value="Peptidase_M48"/>
    <property type="match status" value="1"/>
</dbReference>
<evidence type="ECO:0000256" key="4">
    <source>
        <dbReference type="ARBA" id="ARBA00022833"/>
    </source>
</evidence>
<feature type="binding site" evidence="7">
    <location>
        <position position="270"/>
    </location>
    <ligand>
        <name>Zn(2+)</name>
        <dbReference type="ChEBI" id="CHEBI:29105"/>
        <note>catalytic</note>
    </ligand>
</feature>
<feature type="binding site" evidence="7">
    <location>
        <position position="341"/>
    </location>
    <ligand>
        <name>Zn(2+)</name>
        <dbReference type="ChEBI" id="CHEBI:29105"/>
        <note>catalytic</note>
    </ligand>
</feature>
<dbReference type="InterPro" id="IPR032456">
    <property type="entry name" value="Peptidase_M48_N"/>
</dbReference>
<dbReference type="Gene3D" id="3.30.2010.10">
    <property type="entry name" value="Metalloproteases ('zincins'), catalytic domain"/>
    <property type="match status" value="1"/>
</dbReference>
<dbReference type="RefSeq" id="WP_138153538.1">
    <property type="nucleotide sequence ID" value="NZ_VANU01000006.1"/>
</dbReference>
<keyword evidence="9" id="KW-0812">Transmembrane</keyword>
<gene>
    <name evidence="12" type="ORF">FDK22_13670</name>
</gene>
<evidence type="ECO:0000259" key="10">
    <source>
        <dbReference type="Pfam" id="PF01435"/>
    </source>
</evidence>
<feature type="transmembrane region" description="Helical" evidence="9">
    <location>
        <begin position="312"/>
        <end position="333"/>
    </location>
</feature>
<dbReference type="GO" id="GO:0004222">
    <property type="term" value="F:metalloendopeptidase activity"/>
    <property type="evidence" value="ECO:0007669"/>
    <property type="project" value="InterPro"/>
</dbReference>
<feature type="active site" evidence="6">
    <location>
        <position position="267"/>
    </location>
</feature>
<evidence type="ECO:0000256" key="2">
    <source>
        <dbReference type="ARBA" id="ARBA00022723"/>
    </source>
</evidence>
<keyword evidence="2 7" id="KW-0479">Metal-binding</keyword>
<accession>A0A5R8XYX6</accession>
<comment type="caution">
    <text evidence="12">The sequence shown here is derived from an EMBL/GenBank/DDBJ whole genome shotgun (WGS) entry which is preliminary data.</text>
</comment>
<comment type="cofactor">
    <cofactor evidence="7 8">
        <name>Zn(2+)</name>
        <dbReference type="ChEBI" id="CHEBI:29105"/>
    </cofactor>
    <text evidence="7 8">Binds 1 zinc ion per subunit.</text>
</comment>
<dbReference type="Pfam" id="PF16491">
    <property type="entry name" value="Peptidase_M48_N"/>
    <property type="match status" value="1"/>
</dbReference>
<feature type="transmembrane region" description="Helical" evidence="9">
    <location>
        <begin position="94"/>
        <end position="116"/>
    </location>
</feature>
<feature type="transmembrane region" description="Helical" evidence="9">
    <location>
        <begin position="137"/>
        <end position="158"/>
    </location>
</feature>
<keyword evidence="9" id="KW-1133">Transmembrane helix</keyword>
<keyword evidence="13" id="KW-1185">Reference proteome</keyword>
<dbReference type="GO" id="GO:0046872">
    <property type="term" value="F:metal ion binding"/>
    <property type="evidence" value="ECO:0007669"/>
    <property type="project" value="UniProtKB-KW"/>
</dbReference>
<feature type="transmembrane region" description="Helical" evidence="9">
    <location>
        <begin position="280"/>
        <end position="297"/>
    </location>
</feature>
<dbReference type="PANTHER" id="PTHR10120">
    <property type="entry name" value="CAAX PRENYL PROTEASE 1"/>
    <property type="match status" value="1"/>
</dbReference>
<dbReference type="InterPro" id="IPR001915">
    <property type="entry name" value="Peptidase_M48"/>
</dbReference>
<keyword evidence="3 8" id="KW-0378">Hydrolase</keyword>
<dbReference type="GO" id="GO:0071586">
    <property type="term" value="P:CAAX-box protein processing"/>
    <property type="evidence" value="ECO:0007669"/>
    <property type="project" value="InterPro"/>
</dbReference>
<evidence type="ECO:0000256" key="9">
    <source>
        <dbReference type="SAM" id="Phobius"/>
    </source>
</evidence>
<feature type="transmembrane region" description="Helical" evidence="9">
    <location>
        <begin position="6"/>
        <end position="27"/>
    </location>
</feature>
<organism evidence="12 13">
    <name type="scientific">Arcobacter arenosus</name>
    <dbReference type="NCBI Taxonomy" id="2576037"/>
    <lineage>
        <taxon>Bacteria</taxon>
        <taxon>Pseudomonadati</taxon>
        <taxon>Campylobacterota</taxon>
        <taxon>Epsilonproteobacteria</taxon>
        <taxon>Campylobacterales</taxon>
        <taxon>Arcobacteraceae</taxon>
        <taxon>Arcobacter</taxon>
    </lineage>
</organism>
<dbReference type="OrthoDB" id="9781930at2"/>
<feature type="transmembrane region" description="Helical" evidence="9">
    <location>
        <begin position="164"/>
        <end position="183"/>
    </location>
</feature>
<dbReference type="FunFam" id="3.30.2010.10:FF:000010">
    <property type="entry name" value="M48 family peptidase"/>
    <property type="match status" value="1"/>
</dbReference>
<keyword evidence="5 8" id="KW-0482">Metalloprotease</keyword>
<dbReference type="Proteomes" id="UP000308901">
    <property type="component" value="Unassembled WGS sequence"/>
</dbReference>
<evidence type="ECO:0000313" key="12">
    <source>
        <dbReference type="EMBL" id="TLP36308.1"/>
    </source>
</evidence>
<evidence type="ECO:0000313" key="13">
    <source>
        <dbReference type="Proteomes" id="UP000308901"/>
    </source>
</evidence>
<sequence length="419" mass="48068">MLEIFVLGYCLYFFLTIYTSFMQIGFVKNAKKLQPIILDNEKYEVAANYSIEKEKISIVSSFYSFLIFIFWISYGLNILDSLVSFESTILKAVVFVNLFIIINWILGLPFDLYSTFKLDKKYGFSNMTPALFIKDTLKTGILFLVFGSAVIAIISWIISTLSSWWIWGFVFIFAVIIAINMLYPVIRDKMFDKFEPLKDKELEAKIEKLLDEVGFKSSGVFSVDASKRDNRLNAYFGGLGSTKRVVLFDTLIEKLSHNELLAVLGHELGHFKNGDIVKNIGIMGFVMFVFFAIFGNLSEEIFLGLKLQNESYAIITVFLIFSPILSFFLMPLISLISRYNEYAADEFGSNMQSKEDLISALLKLANENKSFPLSHPIYIFFYYSHPPLVERFKELGYDVHQNNNDDALKDSIFNLKTHG</sequence>
<dbReference type="AlphaFoldDB" id="A0A5R8XYX6"/>
<evidence type="ECO:0000256" key="3">
    <source>
        <dbReference type="ARBA" id="ARBA00022801"/>
    </source>
</evidence>
<feature type="domain" description="CAAX prenyl protease 1 N-terminal" evidence="11">
    <location>
        <begin position="37"/>
        <end position="192"/>
    </location>
</feature>
<evidence type="ECO:0000259" key="11">
    <source>
        <dbReference type="Pfam" id="PF16491"/>
    </source>
</evidence>
<feature type="active site" description="Proton donor" evidence="6">
    <location>
        <position position="345"/>
    </location>
</feature>
<dbReference type="CDD" id="cd07343">
    <property type="entry name" value="M48A_Zmpste24p_like"/>
    <property type="match status" value="1"/>
</dbReference>
<evidence type="ECO:0000256" key="7">
    <source>
        <dbReference type="PIRSR" id="PIRSR627057-2"/>
    </source>
</evidence>
<protein>
    <submittedName>
        <fullName evidence="12">M48 family metallopeptidase</fullName>
    </submittedName>
</protein>
<dbReference type="InterPro" id="IPR027057">
    <property type="entry name" value="CAXX_Prtase_1"/>
</dbReference>